<dbReference type="InterPro" id="IPR024623">
    <property type="entry name" value="YtxH"/>
</dbReference>
<protein>
    <submittedName>
        <fullName evidence="2">YtxH domain-containing protein</fullName>
    </submittedName>
</protein>
<keyword evidence="1" id="KW-0175">Coiled coil</keyword>
<dbReference type="Pfam" id="PF12732">
    <property type="entry name" value="YtxH"/>
    <property type="match status" value="1"/>
</dbReference>
<evidence type="ECO:0000313" key="2">
    <source>
        <dbReference type="EMBL" id="UUV20841.1"/>
    </source>
</evidence>
<evidence type="ECO:0000256" key="1">
    <source>
        <dbReference type="SAM" id="Coils"/>
    </source>
</evidence>
<sequence>MNHLIKIGSILVGAATGATVGLLLAPAKGEKIRHKLLNNFKKGVEAIETSTDNLKNILLEEVSEESNNFDQKLQKITNRFAHQKDKVIATLEDKISELSKNEPPANVNNSANEKEDVVYKAAYETKTEF</sequence>
<organism evidence="2 3">
    <name type="scientific">Paenimyroides aestuarii</name>
    <dbReference type="NCBI Taxonomy" id="2968490"/>
    <lineage>
        <taxon>Bacteria</taxon>
        <taxon>Pseudomonadati</taxon>
        <taxon>Bacteroidota</taxon>
        <taxon>Flavobacteriia</taxon>
        <taxon>Flavobacteriales</taxon>
        <taxon>Flavobacteriaceae</taxon>
        <taxon>Paenimyroides</taxon>
    </lineage>
</organism>
<dbReference type="RefSeq" id="WP_257498754.1">
    <property type="nucleotide sequence ID" value="NZ_CP102382.1"/>
</dbReference>
<reference evidence="2 3" key="1">
    <citation type="submission" date="2022-08" db="EMBL/GenBank/DDBJ databases">
        <title>Myroides zhujiangensis sp. nov., a novel bacterium isolated from sediment in the Pearl River Estuary.</title>
        <authorList>
            <person name="Cui L."/>
        </authorList>
    </citation>
    <scope>NUCLEOTIDE SEQUENCE [LARGE SCALE GENOMIC DNA]</scope>
    <source>
        <strain evidence="2 3">SCSIO 72103</strain>
    </source>
</reference>
<gene>
    <name evidence="2" type="ORF">NPX36_11000</name>
</gene>
<accession>A0ABY5NQK2</accession>
<name>A0ABY5NQK2_9FLAO</name>
<dbReference type="EMBL" id="CP102382">
    <property type="protein sequence ID" value="UUV20841.1"/>
    <property type="molecule type" value="Genomic_DNA"/>
</dbReference>
<proteinExistence type="predicted"/>
<dbReference type="Proteomes" id="UP001317001">
    <property type="component" value="Chromosome"/>
</dbReference>
<feature type="coiled-coil region" evidence="1">
    <location>
        <begin position="59"/>
        <end position="101"/>
    </location>
</feature>
<evidence type="ECO:0000313" key="3">
    <source>
        <dbReference type="Proteomes" id="UP001317001"/>
    </source>
</evidence>
<keyword evidence="3" id="KW-1185">Reference proteome</keyword>